<keyword evidence="1" id="KW-0732">Signal</keyword>
<evidence type="ECO:0000313" key="3">
    <source>
        <dbReference type="Proteomes" id="UP000230233"/>
    </source>
</evidence>
<name>A0A2G5TLS5_9PELO</name>
<dbReference type="Proteomes" id="UP000230233">
    <property type="component" value="Chromosome V"/>
</dbReference>
<dbReference type="AlphaFoldDB" id="A0A2G5TLS5"/>
<feature type="chain" id="PRO_5013747691" description="EB domain-containing protein" evidence="1">
    <location>
        <begin position="18"/>
        <end position="128"/>
    </location>
</feature>
<reference evidence="3" key="1">
    <citation type="submission" date="2017-10" db="EMBL/GenBank/DDBJ databases">
        <title>Rapid genome shrinkage in a self-fertile nematode reveals novel sperm competition proteins.</title>
        <authorList>
            <person name="Yin D."/>
            <person name="Schwarz E.M."/>
            <person name="Thomas C.G."/>
            <person name="Felde R.L."/>
            <person name="Korf I.F."/>
            <person name="Cutter A.D."/>
            <person name="Schartner C.M."/>
            <person name="Ralston E.J."/>
            <person name="Meyer B.J."/>
            <person name="Haag E.S."/>
        </authorList>
    </citation>
    <scope>NUCLEOTIDE SEQUENCE [LARGE SCALE GENOMIC DNA]</scope>
    <source>
        <strain evidence="3">JU1422</strain>
    </source>
</reference>
<comment type="caution">
    <text evidence="2">The sequence shown here is derived from an EMBL/GenBank/DDBJ whole genome shotgun (WGS) entry which is preliminary data.</text>
</comment>
<evidence type="ECO:0008006" key="4">
    <source>
        <dbReference type="Google" id="ProtNLM"/>
    </source>
</evidence>
<organism evidence="2 3">
    <name type="scientific">Caenorhabditis nigoni</name>
    <dbReference type="NCBI Taxonomy" id="1611254"/>
    <lineage>
        <taxon>Eukaryota</taxon>
        <taxon>Metazoa</taxon>
        <taxon>Ecdysozoa</taxon>
        <taxon>Nematoda</taxon>
        <taxon>Chromadorea</taxon>
        <taxon>Rhabditida</taxon>
        <taxon>Rhabditina</taxon>
        <taxon>Rhabditomorpha</taxon>
        <taxon>Rhabditoidea</taxon>
        <taxon>Rhabditidae</taxon>
        <taxon>Peloderinae</taxon>
        <taxon>Caenorhabditis</taxon>
    </lineage>
</organism>
<feature type="signal peptide" evidence="1">
    <location>
        <begin position="1"/>
        <end position="17"/>
    </location>
</feature>
<proteinExistence type="predicted"/>
<accession>A0A2G5TLS5</accession>
<evidence type="ECO:0000256" key="1">
    <source>
        <dbReference type="SAM" id="SignalP"/>
    </source>
</evidence>
<protein>
    <recommendedName>
        <fullName evidence="4">EB domain-containing protein</fullName>
    </recommendedName>
</protein>
<evidence type="ECO:0000313" key="2">
    <source>
        <dbReference type="EMBL" id="PIC28244.1"/>
    </source>
</evidence>
<sequence>MKLLLLLLLLLVTTSVGYYIDDSRMEEIECSIVAILSDQIEESKECNLKHLLKNDPLFKPLIQTNAHKKRSAYEVIGVQTCEENEPCRIGRTRSCLCPEDFVCDTTPANKDVHLCVKLGYFRMFGAKR</sequence>
<dbReference type="STRING" id="1611254.A0A2G5TLS5"/>
<gene>
    <name evidence="2" type="primary">Cni-C50F4.9</name>
    <name evidence="2" type="synonym">Cnig_chr_V.g20228</name>
    <name evidence="2" type="ORF">B9Z55_020228</name>
</gene>
<dbReference type="EMBL" id="PDUG01000005">
    <property type="protein sequence ID" value="PIC28244.1"/>
    <property type="molecule type" value="Genomic_DNA"/>
</dbReference>
<keyword evidence="3" id="KW-1185">Reference proteome</keyword>
<dbReference type="OrthoDB" id="5779952at2759"/>